<sequence>MLEREKLELQKALKAEQSQHTAACTEAETEVEINKNLTNQLAEVQVRFETAEARATKAEEKRRVSCKNFKVYHATLSVGMAQLQEEGPRLLSAYGLIAPELAGPEDLEIQQFFKWLRACLAMVDSGSYLYGDLCAIVAT</sequence>
<evidence type="ECO:0000256" key="1">
    <source>
        <dbReference type="SAM" id="Coils"/>
    </source>
</evidence>
<dbReference type="Gramene" id="PVH33990">
    <property type="protein sequence ID" value="PVH33990"/>
    <property type="gene ID" value="PAHAL_8G115500"/>
</dbReference>
<reference evidence="2" key="1">
    <citation type="submission" date="2018-04" db="EMBL/GenBank/DDBJ databases">
        <title>WGS assembly of Panicum hallii.</title>
        <authorList>
            <person name="Lovell J."/>
            <person name="Jenkins J."/>
            <person name="Lowry D."/>
            <person name="Mamidi S."/>
            <person name="Sreedasyam A."/>
            <person name="Weng X."/>
            <person name="Barry K."/>
            <person name="Bonette J."/>
            <person name="Campitelli B."/>
            <person name="Daum C."/>
            <person name="Gordon S."/>
            <person name="Gould B."/>
            <person name="Lipzen A."/>
            <person name="Macqueen A."/>
            <person name="Palacio-Mejia J."/>
            <person name="Plott C."/>
            <person name="Shakirov E."/>
            <person name="Shu S."/>
            <person name="Yoshinaga Y."/>
            <person name="Zane M."/>
            <person name="Rokhsar D."/>
            <person name="Grimwood J."/>
            <person name="Schmutz J."/>
            <person name="Juenger T."/>
        </authorList>
    </citation>
    <scope>NUCLEOTIDE SEQUENCE [LARGE SCALE GENOMIC DNA]</scope>
    <source>
        <strain evidence="2">FIL2</strain>
    </source>
</reference>
<gene>
    <name evidence="2" type="ORF">PAHAL_8G115500</name>
</gene>
<evidence type="ECO:0000313" key="2">
    <source>
        <dbReference type="EMBL" id="PVH33990.1"/>
    </source>
</evidence>
<name>A0A2T8I8J6_9POAL</name>
<dbReference type="Proteomes" id="UP000243499">
    <property type="component" value="Chromosome 8"/>
</dbReference>
<dbReference type="EMBL" id="CM008053">
    <property type="protein sequence ID" value="PVH33990.1"/>
    <property type="molecule type" value="Genomic_DNA"/>
</dbReference>
<feature type="coiled-coil region" evidence="1">
    <location>
        <begin position="34"/>
        <end position="61"/>
    </location>
</feature>
<dbReference type="AlphaFoldDB" id="A0A2T8I8J6"/>
<protein>
    <submittedName>
        <fullName evidence="2">Uncharacterized protein</fullName>
    </submittedName>
</protein>
<keyword evidence="1" id="KW-0175">Coiled coil</keyword>
<accession>A0A2T8I8J6</accession>
<proteinExistence type="predicted"/>
<organism evidence="2">
    <name type="scientific">Panicum hallii</name>
    <dbReference type="NCBI Taxonomy" id="206008"/>
    <lineage>
        <taxon>Eukaryota</taxon>
        <taxon>Viridiplantae</taxon>
        <taxon>Streptophyta</taxon>
        <taxon>Embryophyta</taxon>
        <taxon>Tracheophyta</taxon>
        <taxon>Spermatophyta</taxon>
        <taxon>Magnoliopsida</taxon>
        <taxon>Liliopsida</taxon>
        <taxon>Poales</taxon>
        <taxon>Poaceae</taxon>
        <taxon>PACMAD clade</taxon>
        <taxon>Panicoideae</taxon>
        <taxon>Panicodae</taxon>
        <taxon>Paniceae</taxon>
        <taxon>Panicinae</taxon>
        <taxon>Panicum</taxon>
        <taxon>Panicum sect. Panicum</taxon>
    </lineage>
</organism>